<dbReference type="KEGG" id="ave:Arcve_1082"/>
<feature type="transmembrane region" description="Helical" evidence="1">
    <location>
        <begin position="30"/>
        <end position="49"/>
    </location>
</feature>
<keyword evidence="1" id="KW-0812">Transmembrane</keyword>
<name>F2KT62_ARCVS</name>
<feature type="domain" description="EamA" evidence="2">
    <location>
        <begin position="3"/>
        <end position="135"/>
    </location>
</feature>
<dbReference type="Proteomes" id="UP000008136">
    <property type="component" value="Chromosome"/>
</dbReference>
<dbReference type="OrthoDB" id="51652at2157"/>
<dbReference type="GeneID" id="10394195"/>
<dbReference type="eggNOG" id="arCOG00272">
    <property type="taxonomic scope" value="Archaea"/>
</dbReference>
<keyword evidence="4" id="KW-1185">Reference proteome</keyword>
<dbReference type="InterPro" id="IPR037185">
    <property type="entry name" value="EmrE-like"/>
</dbReference>
<dbReference type="SUPFAM" id="SSF103481">
    <property type="entry name" value="Multidrug resistance efflux transporter EmrE"/>
    <property type="match status" value="2"/>
</dbReference>
<dbReference type="RefSeq" id="WP_013683756.1">
    <property type="nucleotide sequence ID" value="NC_015320.1"/>
</dbReference>
<feature type="transmembrane region" description="Helical" evidence="1">
    <location>
        <begin position="173"/>
        <end position="193"/>
    </location>
</feature>
<evidence type="ECO:0000259" key="2">
    <source>
        <dbReference type="Pfam" id="PF00892"/>
    </source>
</evidence>
<dbReference type="EMBL" id="CP002588">
    <property type="protein sequence ID" value="AEA47092.1"/>
    <property type="molecule type" value="Genomic_DNA"/>
</dbReference>
<accession>F2KT62</accession>
<evidence type="ECO:0000256" key="1">
    <source>
        <dbReference type="SAM" id="Phobius"/>
    </source>
</evidence>
<organism evidence="3 4">
    <name type="scientific">Archaeoglobus veneficus (strain DSM 11195 / SNP6)</name>
    <dbReference type="NCBI Taxonomy" id="693661"/>
    <lineage>
        <taxon>Archaea</taxon>
        <taxon>Methanobacteriati</taxon>
        <taxon>Methanobacteriota</taxon>
        <taxon>Archaeoglobi</taxon>
        <taxon>Archaeoglobales</taxon>
        <taxon>Archaeoglobaceae</taxon>
        <taxon>Archaeoglobus</taxon>
    </lineage>
</organism>
<protein>
    <recommendedName>
        <fullName evidence="2">EamA domain-containing protein</fullName>
    </recommendedName>
</protein>
<dbReference type="STRING" id="693661.Arcve_1082"/>
<sequence>MKVLLLLGIALFFSLHQVSIKKGTISCDTTTGTFVSIATTAILFTALSLPSLNPLSDLQPAFVAAMIIAGVLHFLVARTAFYVCIDRVGANVAATLATTRVFFAAMLGLLLLAEHITARVVLMAGLIFAGVFALSRPGGVKDARGILLGLFTGFVAALSSVVVRTGMEISSNAVLGTAIGYISALLLFPIVAGKKIEINSIGRDYWPFILGGIFVGFGHYMRYVALSLYPVSVVESFLSTYPLFTVILSWIFIRDVEVFSLRFFIAAILIISGVEAYFLL</sequence>
<feature type="transmembrane region" description="Helical" evidence="1">
    <location>
        <begin position="146"/>
        <end position="167"/>
    </location>
</feature>
<evidence type="ECO:0000313" key="4">
    <source>
        <dbReference type="Proteomes" id="UP000008136"/>
    </source>
</evidence>
<feature type="transmembrane region" description="Helical" evidence="1">
    <location>
        <begin position="259"/>
        <end position="279"/>
    </location>
</feature>
<dbReference type="HOGENOM" id="CLU_1040513_0_0_2"/>
<dbReference type="AlphaFoldDB" id="F2KT62"/>
<dbReference type="Pfam" id="PF00892">
    <property type="entry name" value="EamA"/>
    <property type="match status" value="2"/>
</dbReference>
<dbReference type="InterPro" id="IPR000620">
    <property type="entry name" value="EamA_dom"/>
</dbReference>
<reference evidence="3 4" key="1">
    <citation type="submission" date="2011-03" db="EMBL/GenBank/DDBJ databases">
        <title>The complete genome of Archaeoglobus veneficus SNP6.</title>
        <authorList>
            <consortium name="US DOE Joint Genome Institute (JGI-PGF)"/>
            <person name="Lucas S."/>
            <person name="Copeland A."/>
            <person name="Lapidus A."/>
            <person name="Bruce D."/>
            <person name="Goodwin L."/>
            <person name="Pitluck S."/>
            <person name="Kyrpides N."/>
            <person name="Mavromatis K."/>
            <person name="Pagani I."/>
            <person name="Ivanova N."/>
            <person name="Mikhailova N."/>
            <person name="Lu M."/>
            <person name="Detter J.C."/>
            <person name="Tapia R."/>
            <person name="Han C."/>
            <person name="Land M."/>
            <person name="Hauser L."/>
            <person name="Markowitz V."/>
            <person name="Cheng J.-F."/>
            <person name="Hugenholtz P."/>
            <person name="Woyke T."/>
            <person name="Wu D."/>
            <person name="Spring S."/>
            <person name="Brambilla E."/>
            <person name="Klenk H.-P."/>
            <person name="Eisen J.A."/>
        </authorList>
    </citation>
    <scope>NUCLEOTIDE SEQUENCE [LARGE SCALE GENOMIC DNA]</scope>
    <source>
        <strain>SNP6</strain>
    </source>
</reference>
<keyword evidence="1" id="KW-1133">Transmembrane helix</keyword>
<feature type="transmembrane region" description="Helical" evidence="1">
    <location>
        <begin position="101"/>
        <end position="134"/>
    </location>
</feature>
<proteinExistence type="predicted"/>
<feature type="transmembrane region" description="Helical" evidence="1">
    <location>
        <begin position="61"/>
        <end position="81"/>
    </location>
</feature>
<feature type="transmembrane region" description="Helical" evidence="1">
    <location>
        <begin position="229"/>
        <end position="252"/>
    </location>
</feature>
<gene>
    <name evidence="3" type="ordered locus">Arcve_1082</name>
</gene>
<feature type="domain" description="EamA" evidence="2">
    <location>
        <begin position="144"/>
        <end position="274"/>
    </location>
</feature>
<dbReference type="GO" id="GO:0016020">
    <property type="term" value="C:membrane"/>
    <property type="evidence" value="ECO:0007669"/>
    <property type="project" value="InterPro"/>
</dbReference>
<feature type="transmembrane region" description="Helical" evidence="1">
    <location>
        <begin position="205"/>
        <end position="223"/>
    </location>
</feature>
<evidence type="ECO:0000313" key="3">
    <source>
        <dbReference type="EMBL" id="AEA47092.1"/>
    </source>
</evidence>
<keyword evidence="1" id="KW-0472">Membrane</keyword>